<reference evidence="5" key="1">
    <citation type="submission" date="2020-12" db="EMBL/GenBank/DDBJ databases">
        <title>Antrihabitans popcorni sp. nov. and Antrihabitans auranticaus sp. nov., isolated from a larva cave.</title>
        <authorList>
            <person name="Lee S.D."/>
            <person name="Kim I.S."/>
        </authorList>
    </citation>
    <scope>NUCLEOTIDE SEQUENCE</scope>
    <source>
        <strain evidence="5">YC3-6</strain>
    </source>
</reference>
<protein>
    <submittedName>
        <fullName evidence="5">Ankyrin repeat domain-containing protein</fullName>
    </submittedName>
</protein>
<dbReference type="AlphaFoldDB" id="A0A934NT44"/>
<dbReference type="SUPFAM" id="SSF48403">
    <property type="entry name" value="Ankyrin repeat"/>
    <property type="match status" value="1"/>
</dbReference>
<sequence>MGPPHGNDTVDQLTAALTAALAAGTREAFTALLTDDVRWGGERRGGGHECTTRVQAGDHFAGLIATGITLSIDHIDKPEISNDGHSITARMTVAAPDPDETHEVRVRLTVRDGLIADICIMDDPPLVEVLYFDGCPHYELLLPRLDELLADNGIAAAVTLSRIDTSEQAEARQFRGSPSVRVNGRDIEPVTSPKSLRNTEEIPPHYGMQCRLYYTANGTTGIPPDQWILDAIVDNPTHEAAVTAIHDGDQCTLQHLLAEHTELASLHLPRREGRTLLHVATDWPGHFPNVSATIAALIAFGADPDCRFPGEHREAPLHWAASSGDIAAIDALLDAGADIDARGAVIADGTPLSDATAFGQWNAARRLVERGAATTLFDAAALGLVAVVDHHLRTESPTRENITSSFWGACHGGQITTATVLLDLGADIDWVGYDGLTPLDAARRSERHDVVRWLEERASAAVHPAN</sequence>
<keyword evidence="1" id="KW-0677">Repeat</keyword>
<evidence type="ECO:0000256" key="4">
    <source>
        <dbReference type="SAM" id="MobiDB-lite"/>
    </source>
</evidence>
<dbReference type="Gene3D" id="1.25.40.20">
    <property type="entry name" value="Ankyrin repeat-containing domain"/>
    <property type="match status" value="2"/>
</dbReference>
<evidence type="ECO:0000313" key="5">
    <source>
        <dbReference type="EMBL" id="MBJ8340823.1"/>
    </source>
</evidence>
<dbReference type="RefSeq" id="WP_199705677.1">
    <property type="nucleotide sequence ID" value="NZ_JAEMNV010000005.1"/>
</dbReference>
<accession>A0A934NT44</accession>
<dbReference type="GO" id="GO:0005737">
    <property type="term" value="C:cytoplasm"/>
    <property type="evidence" value="ECO:0007669"/>
    <property type="project" value="TreeGrafter"/>
</dbReference>
<proteinExistence type="predicted"/>
<dbReference type="InterPro" id="IPR032710">
    <property type="entry name" value="NTF2-like_dom_sf"/>
</dbReference>
<dbReference type="EMBL" id="JAEMNV010000005">
    <property type="protein sequence ID" value="MBJ8340823.1"/>
    <property type="molecule type" value="Genomic_DNA"/>
</dbReference>
<dbReference type="SUPFAM" id="SSF54427">
    <property type="entry name" value="NTF2-like"/>
    <property type="match status" value="1"/>
</dbReference>
<dbReference type="PROSITE" id="PS50297">
    <property type="entry name" value="ANK_REP_REGION"/>
    <property type="match status" value="1"/>
</dbReference>
<dbReference type="InterPro" id="IPR002110">
    <property type="entry name" value="Ankyrin_rpt"/>
</dbReference>
<dbReference type="Gene3D" id="3.10.450.50">
    <property type="match status" value="1"/>
</dbReference>
<gene>
    <name evidence="5" type="ORF">JGU71_18205</name>
</gene>
<dbReference type="PROSITE" id="PS50088">
    <property type="entry name" value="ANK_REPEAT"/>
    <property type="match status" value="1"/>
</dbReference>
<dbReference type="InterPro" id="IPR036770">
    <property type="entry name" value="Ankyrin_rpt-contain_sf"/>
</dbReference>
<organism evidence="5 6">
    <name type="scientific">Antrihabitans stalagmiti</name>
    <dbReference type="NCBI Taxonomy" id="2799499"/>
    <lineage>
        <taxon>Bacteria</taxon>
        <taxon>Bacillati</taxon>
        <taxon>Actinomycetota</taxon>
        <taxon>Actinomycetes</taxon>
        <taxon>Mycobacteriales</taxon>
        <taxon>Nocardiaceae</taxon>
        <taxon>Antrihabitans</taxon>
    </lineage>
</organism>
<dbReference type="Pfam" id="PF00023">
    <property type="entry name" value="Ank"/>
    <property type="match status" value="1"/>
</dbReference>
<name>A0A934NT44_9NOCA</name>
<comment type="caution">
    <text evidence="5">The sequence shown here is derived from an EMBL/GenBank/DDBJ whole genome shotgun (WGS) entry which is preliminary data.</text>
</comment>
<dbReference type="SMART" id="SM00248">
    <property type="entry name" value="ANK"/>
    <property type="match status" value="5"/>
</dbReference>
<dbReference type="PANTHER" id="PTHR23206">
    <property type="entry name" value="MASK PROTEIN"/>
    <property type="match status" value="1"/>
</dbReference>
<evidence type="ECO:0000313" key="6">
    <source>
        <dbReference type="Proteomes" id="UP000655868"/>
    </source>
</evidence>
<keyword evidence="6" id="KW-1185">Reference proteome</keyword>
<feature type="region of interest" description="Disordered" evidence="4">
    <location>
        <begin position="169"/>
        <end position="201"/>
    </location>
</feature>
<feature type="repeat" description="ANK" evidence="3">
    <location>
        <begin position="312"/>
        <end position="344"/>
    </location>
</feature>
<evidence type="ECO:0000256" key="3">
    <source>
        <dbReference type="PROSITE-ProRule" id="PRU00023"/>
    </source>
</evidence>
<evidence type="ECO:0000256" key="2">
    <source>
        <dbReference type="ARBA" id="ARBA00023043"/>
    </source>
</evidence>
<evidence type="ECO:0000256" key="1">
    <source>
        <dbReference type="ARBA" id="ARBA00022737"/>
    </source>
</evidence>
<dbReference type="Proteomes" id="UP000655868">
    <property type="component" value="Unassembled WGS sequence"/>
</dbReference>
<dbReference type="PANTHER" id="PTHR23206:SF7">
    <property type="entry name" value="PROTEIN KINASE DOMAIN-CONTAINING PROTEIN"/>
    <property type="match status" value="1"/>
</dbReference>
<dbReference type="InterPro" id="IPR051631">
    <property type="entry name" value="Ankyrin-KH/SAM_domain"/>
</dbReference>
<keyword evidence="2 3" id="KW-0040">ANK repeat</keyword>